<keyword evidence="4 5" id="KW-0418">Kinase</keyword>
<comment type="function">
    <text evidence="5">Catalyzes the reversible transfer of the terminal phosphate group between ATP and AMP. Plays an important role in cellular energy homeostasis and in adenine nucleotide metabolism.</text>
</comment>
<feature type="binding site" evidence="5">
    <location>
        <position position="31"/>
    </location>
    <ligand>
        <name>AMP</name>
        <dbReference type="ChEBI" id="CHEBI:456215"/>
    </ligand>
</feature>
<dbReference type="STRING" id="760011.Spico_0727"/>
<dbReference type="InterPro" id="IPR007862">
    <property type="entry name" value="Adenylate_kinase_lid-dom"/>
</dbReference>
<dbReference type="HAMAP" id="MF_00235">
    <property type="entry name" value="Adenylate_kinase_Adk"/>
    <property type="match status" value="1"/>
</dbReference>
<comment type="subcellular location">
    <subcellularLocation>
        <location evidence="5 7">Cytoplasm</location>
    </subcellularLocation>
</comment>
<evidence type="ECO:0000256" key="5">
    <source>
        <dbReference type="HAMAP-Rule" id="MF_00235"/>
    </source>
</evidence>
<evidence type="ECO:0000259" key="8">
    <source>
        <dbReference type="Pfam" id="PF05191"/>
    </source>
</evidence>
<keyword evidence="10" id="KW-1185">Reference proteome</keyword>
<evidence type="ECO:0000256" key="1">
    <source>
        <dbReference type="ARBA" id="ARBA00022679"/>
    </source>
</evidence>
<evidence type="ECO:0000256" key="6">
    <source>
        <dbReference type="RuleBase" id="RU003330"/>
    </source>
</evidence>
<feature type="binding site" evidence="5">
    <location>
        <begin position="10"/>
        <end position="15"/>
    </location>
    <ligand>
        <name>ATP</name>
        <dbReference type="ChEBI" id="CHEBI:30616"/>
    </ligand>
</feature>
<keyword evidence="5 7" id="KW-0067">ATP-binding</keyword>
<dbReference type="HOGENOM" id="CLU_032354_1_2_12"/>
<gene>
    <name evidence="5" type="primary">adk</name>
    <name evidence="9" type="ordered locus">Spico_0727</name>
</gene>
<dbReference type="Proteomes" id="UP000007939">
    <property type="component" value="Chromosome"/>
</dbReference>
<comment type="subunit">
    <text evidence="5 7">Monomer.</text>
</comment>
<feature type="binding site" evidence="5">
    <location>
        <begin position="57"/>
        <end position="59"/>
    </location>
    <ligand>
        <name>AMP</name>
        <dbReference type="ChEBI" id="CHEBI:456215"/>
    </ligand>
</feature>
<feature type="binding site" evidence="5">
    <location>
        <position position="36"/>
    </location>
    <ligand>
        <name>AMP</name>
        <dbReference type="ChEBI" id="CHEBI:456215"/>
    </ligand>
</feature>
<dbReference type="InterPro" id="IPR006259">
    <property type="entry name" value="Adenyl_kin_sub"/>
</dbReference>
<proteinExistence type="inferred from homology"/>
<evidence type="ECO:0000313" key="9">
    <source>
        <dbReference type="EMBL" id="AEC01953.1"/>
    </source>
</evidence>
<feature type="region of interest" description="NMP" evidence="5">
    <location>
        <begin position="30"/>
        <end position="59"/>
    </location>
</feature>
<evidence type="ECO:0000256" key="3">
    <source>
        <dbReference type="ARBA" id="ARBA00022741"/>
    </source>
</evidence>
<dbReference type="PROSITE" id="PS00113">
    <property type="entry name" value="ADENYLATE_KINASE"/>
    <property type="match status" value="1"/>
</dbReference>
<name>F4GLI3_PARC1</name>
<feature type="binding site" evidence="5">
    <location>
        <position position="166"/>
    </location>
    <ligand>
        <name>AMP</name>
        <dbReference type="ChEBI" id="CHEBI:456215"/>
    </ligand>
</feature>
<dbReference type="CDD" id="cd01428">
    <property type="entry name" value="ADK"/>
    <property type="match status" value="1"/>
</dbReference>
<dbReference type="SUPFAM" id="SSF52540">
    <property type="entry name" value="P-loop containing nucleoside triphosphate hydrolases"/>
    <property type="match status" value="1"/>
</dbReference>
<feature type="binding site" evidence="5">
    <location>
        <begin position="85"/>
        <end position="88"/>
    </location>
    <ligand>
        <name>AMP</name>
        <dbReference type="ChEBI" id="CHEBI:456215"/>
    </ligand>
</feature>
<feature type="domain" description="Adenylate kinase active site lid" evidence="8">
    <location>
        <begin position="122"/>
        <end position="157"/>
    </location>
</feature>
<dbReference type="KEGG" id="scc:Spico_0727"/>
<dbReference type="PRINTS" id="PR00094">
    <property type="entry name" value="ADENYLTKNASE"/>
</dbReference>
<protein>
    <recommendedName>
        <fullName evidence="5 7">Adenylate kinase</fullName>
        <shortName evidence="5">AK</shortName>
        <ecNumber evidence="5 7">2.7.4.3</ecNumber>
    </recommendedName>
    <alternativeName>
        <fullName evidence="5">ATP-AMP transphosphorylase</fullName>
    </alternativeName>
    <alternativeName>
        <fullName evidence="5">ATP:AMP phosphotransferase</fullName>
    </alternativeName>
    <alternativeName>
        <fullName evidence="5">Adenylate monophosphate kinase</fullName>
    </alternativeName>
</protein>
<dbReference type="InterPro" id="IPR027417">
    <property type="entry name" value="P-loop_NTPase"/>
</dbReference>
<dbReference type="Gene3D" id="3.40.50.300">
    <property type="entry name" value="P-loop containing nucleotide triphosphate hydrolases"/>
    <property type="match status" value="1"/>
</dbReference>
<feature type="region of interest" description="LID" evidence="5">
    <location>
        <begin position="121"/>
        <end position="158"/>
    </location>
</feature>
<reference evidence="9 10" key="2">
    <citation type="journal article" date="2012" name="Stand. Genomic Sci.">
        <title>Complete genome sequence of the termite hindgut bacterium Spirochaeta coccoides type strain (SPN1(T)), reclassification in the genus Sphaerochaeta as Sphaerochaeta coccoides comb. nov. and emendations of the family Spirochaetaceae and the genus Sphaerochaeta.</title>
        <authorList>
            <person name="Abt B."/>
            <person name="Han C."/>
            <person name="Scheuner C."/>
            <person name="Lu M."/>
            <person name="Lapidus A."/>
            <person name="Nolan M."/>
            <person name="Lucas S."/>
            <person name="Hammon N."/>
            <person name="Deshpande S."/>
            <person name="Cheng J.F."/>
            <person name="Tapia R."/>
            <person name="Goodwin L.A."/>
            <person name="Pitluck S."/>
            <person name="Liolios K."/>
            <person name="Pagani I."/>
            <person name="Ivanova N."/>
            <person name="Mavromatis K."/>
            <person name="Mikhailova N."/>
            <person name="Huntemann M."/>
            <person name="Pati A."/>
            <person name="Chen A."/>
            <person name="Palaniappan K."/>
            <person name="Land M."/>
            <person name="Hauser L."/>
            <person name="Brambilla E.M."/>
            <person name="Rohde M."/>
            <person name="Spring S."/>
            <person name="Gronow S."/>
            <person name="Goker M."/>
            <person name="Woyke T."/>
            <person name="Bristow J."/>
            <person name="Eisen J.A."/>
            <person name="Markowitz V."/>
            <person name="Hugenholtz P."/>
            <person name="Kyrpides N.C."/>
            <person name="Klenk H.P."/>
            <person name="Detter J.C."/>
        </authorList>
    </citation>
    <scope>NUCLEOTIDE SEQUENCE [LARGE SCALE GENOMIC DNA]</scope>
    <source>
        <strain evidence="10">ATCC BAA-1237 / DSM 17374 / SPN1</strain>
    </source>
</reference>
<reference evidence="10" key="1">
    <citation type="submission" date="2011-04" db="EMBL/GenBank/DDBJ databases">
        <title>The complete genome of Spirochaeta coccoides DSM 17374.</title>
        <authorList>
            <person name="Lucas S."/>
            <person name="Copeland A."/>
            <person name="Lapidus A."/>
            <person name="Bruce D."/>
            <person name="Goodwin L."/>
            <person name="Pitluck S."/>
            <person name="Peters L."/>
            <person name="Kyrpides N."/>
            <person name="Mavromatis K."/>
            <person name="Pagani I."/>
            <person name="Ivanova N."/>
            <person name="Ovchinnikova G."/>
            <person name="Lu M."/>
            <person name="Detter J.C."/>
            <person name="Tapia R."/>
            <person name="Han C."/>
            <person name="Land M."/>
            <person name="Hauser L."/>
            <person name="Markowitz V."/>
            <person name="Cheng J.-F."/>
            <person name="Hugenholtz P."/>
            <person name="Woyke T."/>
            <person name="Wu D."/>
            <person name="Spring S."/>
            <person name="Schroeder M."/>
            <person name="Brambilla E."/>
            <person name="Klenk H.-P."/>
            <person name="Eisen J.A."/>
        </authorList>
    </citation>
    <scope>NUCLEOTIDE SEQUENCE [LARGE SCALE GENOMIC DNA]</scope>
    <source>
        <strain evidence="10">ATCC BAA-1237 / DSM 17374 / SPN1</strain>
    </source>
</reference>
<dbReference type="Pfam" id="PF05191">
    <property type="entry name" value="ADK_lid"/>
    <property type="match status" value="1"/>
</dbReference>
<organism evidence="9 10">
    <name type="scientific">Parasphaerochaeta coccoides (strain ATCC BAA-1237 / DSM 17374 / SPN1)</name>
    <name type="common">Sphaerochaeta coccoides</name>
    <dbReference type="NCBI Taxonomy" id="760011"/>
    <lineage>
        <taxon>Bacteria</taxon>
        <taxon>Pseudomonadati</taxon>
        <taxon>Spirochaetota</taxon>
        <taxon>Spirochaetia</taxon>
        <taxon>Spirochaetales</taxon>
        <taxon>Sphaerochaetaceae</taxon>
        <taxon>Parasphaerochaeta</taxon>
    </lineage>
</organism>
<keyword evidence="3 5" id="KW-0547">Nucleotide-binding</keyword>
<dbReference type="RefSeq" id="WP_013739349.1">
    <property type="nucleotide sequence ID" value="NC_015436.1"/>
</dbReference>
<dbReference type="GO" id="GO:0044209">
    <property type="term" value="P:AMP salvage"/>
    <property type="evidence" value="ECO:0007669"/>
    <property type="project" value="UniProtKB-UniRule"/>
</dbReference>
<dbReference type="NCBIfam" id="TIGR01351">
    <property type="entry name" value="adk"/>
    <property type="match status" value="1"/>
</dbReference>
<dbReference type="InterPro" id="IPR000850">
    <property type="entry name" value="Adenylat/UMP-CMP_kin"/>
</dbReference>
<comment type="caution">
    <text evidence="5">Lacks conserved residue(s) required for the propagation of feature annotation.</text>
</comment>
<dbReference type="GO" id="GO:0005524">
    <property type="term" value="F:ATP binding"/>
    <property type="evidence" value="ECO:0007669"/>
    <property type="project" value="UniProtKB-UniRule"/>
</dbReference>
<evidence type="ECO:0000313" key="10">
    <source>
        <dbReference type="Proteomes" id="UP000007939"/>
    </source>
</evidence>
<dbReference type="NCBIfam" id="NF011100">
    <property type="entry name" value="PRK14527.1"/>
    <property type="match status" value="1"/>
</dbReference>
<evidence type="ECO:0000256" key="7">
    <source>
        <dbReference type="RuleBase" id="RU003331"/>
    </source>
</evidence>
<dbReference type="FunFam" id="3.40.50.300:FF:000106">
    <property type="entry name" value="Adenylate kinase mitochondrial"/>
    <property type="match status" value="1"/>
</dbReference>
<comment type="catalytic activity">
    <reaction evidence="5 7">
        <text>AMP + ATP = 2 ADP</text>
        <dbReference type="Rhea" id="RHEA:12973"/>
        <dbReference type="ChEBI" id="CHEBI:30616"/>
        <dbReference type="ChEBI" id="CHEBI:456215"/>
        <dbReference type="ChEBI" id="CHEBI:456216"/>
        <dbReference type="EC" id="2.7.4.3"/>
    </reaction>
</comment>
<sequence length="214" mass="23584">MKLVFLGPPGAGKGTIAALAKESLSIPHVSTGELFRKNIRMGTALGKKVRDILAAGNLVPDDVTVAMVKDRLAEADAERGYILDGFPRTIAQAEALAGISGIDHVVNFLLDKESIVRRLSGRRMSKSTGKIYHLVYNPPKRDGVDDETGEPLIQREDDKEEAILHRLEVYEEQTTPLIDYYRRRGLLLDIDATGTPDVVHARMLERLGKAEKDA</sequence>
<feature type="binding site" evidence="5">
    <location>
        <position position="92"/>
    </location>
    <ligand>
        <name>AMP</name>
        <dbReference type="ChEBI" id="CHEBI:456215"/>
    </ligand>
</feature>
<comment type="pathway">
    <text evidence="5">Purine metabolism; AMP biosynthesis via salvage pathway; AMP from ADP: step 1/1.</text>
</comment>
<dbReference type="NCBIfam" id="NF001381">
    <property type="entry name" value="PRK00279.1-3"/>
    <property type="match status" value="1"/>
</dbReference>
<feature type="binding site" evidence="5">
    <location>
        <begin position="131"/>
        <end position="132"/>
    </location>
    <ligand>
        <name>ATP</name>
        <dbReference type="ChEBI" id="CHEBI:30616"/>
    </ligand>
</feature>
<evidence type="ECO:0000256" key="2">
    <source>
        <dbReference type="ARBA" id="ARBA00022727"/>
    </source>
</evidence>
<comment type="similarity">
    <text evidence="5 6">Belongs to the adenylate kinase family.</text>
</comment>
<dbReference type="InterPro" id="IPR033690">
    <property type="entry name" value="Adenylat_kinase_CS"/>
</dbReference>
<dbReference type="GO" id="GO:0005737">
    <property type="term" value="C:cytoplasm"/>
    <property type="evidence" value="ECO:0007669"/>
    <property type="project" value="UniProtKB-SubCell"/>
</dbReference>
<dbReference type="EC" id="2.7.4.3" evidence="5 7"/>
<dbReference type="AlphaFoldDB" id="F4GLI3"/>
<dbReference type="EMBL" id="CP002659">
    <property type="protein sequence ID" value="AEC01953.1"/>
    <property type="molecule type" value="Genomic_DNA"/>
</dbReference>
<feature type="binding site" evidence="5">
    <location>
        <position position="155"/>
    </location>
    <ligand>
        <name>AMP</name>
        <dbReference type="ChEBI" id="CHEBI:456215"/>
    </ligand>
</feature>
<dbReference type="PANTHER" id="PTHR23359">
    <property type="entry name" value="NUCLEOTIDE KINASE"/>
    <property type="match status" value="1"/>
</dbReference>
<dbReference type="NCBIfam" id="NF001380">
    <property type="entry name" value="PRK00279.1-2"/>
    <property type="match status" value="1"/>
</dbReference>
<feature type="binding site" evidence="5">
    <location>
        <position position="122"/>
    </location>
    <ligand>
        <name>ATP</name>
        <dbReference type="ChEBI" id="CHEBI:30616"/>
    </ligand>
</feature>
<dbReference type="GO" id="GO:0004017">
    <property type="term" value="F:AMP kinase activity"/>
    <property type="evidence" value="ECO:0007669"/>
    <property type="project" value="UniProtKB-UniRule"/>
</dbReference>
<dbReference type="Pfam" id="PF00406">
    <property type="entry name" value="ADK"/>
    <property type="match status" value="1"/>
</dbReference>
<accession>F4GLI3</accession>
<dbReference type="UniPathway" id="UPA00588">
    <property type="reaction ID" value="UER00649"/>
</dbReference>
<comment type="domain">
    <text evidence="5">Consists of three domains, a large central CORE domain and two small peripheral domains, NMPbind and LID, which undergo movements during catalysis. The LID domain closes over the site of phosphoryl transfer upon ATP binding. Assembling and dissambling the active center during each catalytic cycle provides an effective means to prevent ATP hydrolysis.</text>
</comment>
<keyword evidence="1 5" id="KW-0808">Transferase</keyword>
<dbReference type="eggNOG" id="COG0563">
    <property type="taxonomic scope" value="Bacteria"/>
</dbReference>
<dbReference type="OrthoDB" id="9805030at2"/>
<evidence type="ECO:0000256" key="4">
    <source>
        <dbReference type="ARBA" id="ARBA00022777"/>
    </source>
</evidence>
<keyword evidence="2 5" id="KW-0545">Nucleotide biosynthesis</keyword>
<feature type="binding site" evidence="5">
    <location>
        <position position="194"/>
    </location>
    <ligand>
        <name>ATP</name>
        <dbReference type="ChEBI" id="CHEBI:30616"/>
    </ligand>
</feature>
<keyword evidence="5" id="KW-0963">Cytoplasm</keyword>